<evidence type="ECO:0000313" key="4">
    <source>
        <dbReference type="EMBL" id="KAL1872883.1"/>
    </source>
</evidence>
<dbReference type="InterPro" id="IPR032514">
    <property type="entry name" value="GtaA_central"/>
</dbReference>
<dbReference type="Pfam" id="PF17168">
    <property type="entry name" value="DUF5127"/>
    <property type="match status" value="1"/>
</dbReference>
<dbReference type="PANTHER" id="PTHR31987">
    <property type="entry name" value="GLUTAMINASE A-RELATED"/>
    <property type="match status" value="1"/>
</dbReference>
<dbReference type="Pfam" id="PF16335">
    <property type="entry name" value="GtaA_6_Hairpin"/>
    <property type="match status" value="1"/>
</dbReference>
<evidence type="ECO:0000256" key="1">
    <source>
        <dbReference type="SAM" id="SignalP"/>
    </source>
</evidence>
<dbReference type="Proteomes" id="UP001583193">
    <property type="component" value="Unassembled WGS sequence"/>
</dbReference>
<sequence length="691" mass="74502">MQVKMAGNRSLWSVFVATWTFVALSSSNAASFTPFQPPSYPLAVRSPYLSAWLPGNLASSLPSSAPQFWFGNDLTWSVIVRVGGVAYNVFGVTDAVDGTQQAALTDATFTSTHSTFTLTAGDGTVKLDFFSPVSPKNYLRQSLPFSYLTVTVSGTSDNVQVYSDIDDTWTGQSTASTWSHTTNGTTGVYQISPANPVTYAESANEQALWGEAVYATRPSDGSTLTSASGPPSTVRSQFVSNGKLGNSYPGWTSGGVVGFAHDLGAISGSSAVTFAVGHVREEAINYLGAAQTGYYRASYPETVAAVTYFLDDYSDAASESSSFDSLIESSGNSAYGSNYSDILALSVRQTFGGIELTIPNDSLDANDVQAFIKEISSDGNVQTVDVIYATFPIFYVLNADFIRLLLQPIFTYLDQGSYTLAYAPHDLGAHYPNATGWNSNTEEAMPVEESGNVILLTYAYQSASKQTDLATTYSSYLQKYAQYLYDNGEYPTAQYSLNDALGKLANQTNLGVKAAVGLGAYNKLSSSNAKYASAATTFADNIYTKRLGTNSGGNYYTIQYGVEPWFLVFNNYPDILFDLGIFPEESYNATSDFYPSVRSTAGVPLDGSLQWGQTNWQAWVAAIAGSSTQEEFISDLHAYISNGLNTAPFSDRYWVEDNGDNKAGQSYTFRARPTLGSHFALLALKGANIWS</sequence>
<feature type="signal peptide" evidence="1">
    <location>
        <begin position="1"/>
        <end position="29"/>
    </location>
</feature>
<organism evidence="4 5">
    <name type="scientific">Paecilomyces lecythidis</name>
    <dbReference type="NCBI Taxonomy" id="3004212"/>
    <lineage>
        <taxon>Eukaryota</taxon>
        <taxon>Fungi</taxon>
        <taxon>Dikarya</taxon>
        <taxon>Ascomycota</taxon>
        <taxon>Pezizomycotina</taxon>
        <taxon>Eurotiomycetes</taxon>
        <taxon>Eurotiomycetidae</taxon>
        <taxon>Eurotiales</taxon>
        <taxon>Thermoascaceae</taxon>
        <taxon>Paecilomyces</taxon>
    </lineage>
</organism>
<keyword evidence="5" id="KW-1185">Reference proteome</keyword>
<accession>A0ABR3XA89</accession>
<dbReference type="PANTHER" id="PTHR31987:SF14">
    <property type="entry name" value="PUTATIVE (AFU_ORTHOLOGUE AFUA_6G09910)-RELATED"/>
    <property type="match status" value="1"/>
</dbReference>
<evidence type="ECO:0000259" key="3">
    <source>
        <dbReference type="Pfam" id="PF17168"/>
    </source>
</evidence>
<protein>
    <recommendedName>
        <fullName evidence="6">Glutaminase</fullName>
    </recommendedName>
</protein>
<dbReference type="InterPro" id="IPR033433">
    <property type="entry name" value="GtaA_N"/>
</dbReference>
<feature type="chain" id="PRO_5047011779" description="Glutaminase" evidence="1">
    <location>
        <begin position="30"/>
        <end position="691"/>
    </location>
</feature>
<feature type="domain" description="Glutaminase A N-terminal" evidence="3">
    <location>
        <begin position="112"/>
        <end position="329"/>
    </location>
</feature>
<gene>
    <name evidence="4" type="ORF">Plec18167_006533</name>
</gene>
<evidence type="ECO:0000313" key="5">
    <source>
        <dbReference type="Proteomes" id="UP001583193"/>
    </source>
</evidence>
<evidence type="ECO:0000259" key="2">
    <source>
        <dbReference type="Pfam" id="PF16335"/>
    </source>
</evidence>
<feature type="domain" description="Glutaminase A central" evidence="2">
    <location>
        <begin position="336"/>
        <end position="682"/>
    </location>
</feature>
<name>A0ABR3XA89_9EURO</name>
<comment type="caution">
    <text evidence="4">The sequence shown here is derived from an EMBL/GenBank/DDBJ whole genome shotgun (WGS) entry which is preliminary data.</text>
</comment>
<dbReference type="EMBL" id="JAVDPF010000023">
    <property type="protein sequence ID" value="KAL1872883.1"/>
    <property type="molecule type" value="Genomic_DNA"/>
</dbReference>
<keyword evidence="1" id="KW-0732">Signal</keyword>
<dbReference type="InterPro" id="IPR052743">
    <property type="entry name" value="Glutaminase_GtaA"/>
</dbReference>
<proteinExistence type="predicted"/>
<evidence type="ECO:0008006" key="6">
    <source>
        <dbReference type="Google" id="ProtNLM"/>
    </source>
</evidence>
<reference evidence="4 5" key="1">
    <citation type="journal article" date="2024" name="IMA Fungus">
        <title>IMA Genome - F19 : A genome assembly and annotation guide to empower mycologists, including annotated draft genome sequences of Ceratocystis pirilliformis, Diaporthe australafricana, Fusarium ophioides, Paecilomyces lecythidis, and Sporothrix stenoceras.</title>
        <authorList>
            <person name="Aylward J."/>
            <person name="Wilson A.M."/>
            <person name="Visagie C.M."/>
            <person name="Spraker J."/>
            <person name="Barnes I."/>
            <person name="Buitendag C."/>
            <person name="Ceriani C."/>
            <person name="Del Mar Angel L."/>
            <person name="du Plessis D."/>
            <person name="Fuchs T."/>
            <person name="Gasser K."/>
            <person name="Kramer D."/>
            <person name="Li W."/>
            <person name="Munsamy K."/>
            <person name="Piso A."/>
            <person name="Price J.L."/>
            <person name="Sonnekus B."/>
            <person name="Thomas C."/>
            <person name="van der Nest A."/>
            <person name="van Dijk A."/>
            <person name="van Heerden A."/>
            <person name="van Vuuren N."/>
            <person name="Yilmaz N."/>
            <person name="Duong T.A."/>
            <person name="van der Merwe N.A."/>
            <person name="Wingfield M.J."/>
            <person name="Wingfield B.D."/>
        </authorList>
    </citation>
    <scope>NUCLEOTIDE SEQUENCE [LARGE SCALE GENOMIC DNA]</scope>
    <source>
        <strain evidence="4 5">CMW 18167</strain>
    </source>
</reference>